<gene>
    <name evidence="3" type="ORF">SAMN05444417_0632</name>
</gene>
<dbReference type="Proteomes" id="UP000184292">
    <property type="component" value="Unassembled WGS sequence"/>
</dbReference>
<sequence length="119" mass="12061">MSPRALLALLLAVAVLPWGTAVRAHQAADLAALQAARVVIAVEAATGPALAPAPASVSRALPCRGPALPGQVCHPDHAVLPEAAHRPASPGTRLSLQAGRSWADGRAPPGPRRPPRLPA</sequence>
<evidence type="ECO:0000256" key="1">
    <source>
        <dbReference type="SAM" id="MobiDB-lite"/>
    </source>
</evidence>
<dbReference type="EMBL" id="FQYO01000001">
    <property type="protein sequence ID" value="SHI40163.1"/>
    <property type="molecule type" value="Genomic_DNA"/>
</dbReference>
<name>A0A1M6AVA8_9RHOB</name>
<proteinExistence type="predicted"/>
<feature type="signal peptide" evidence="2">
    <location>
        <begin position="1"/>
        <end position="27"/>
    </location>
</feature>
<feature type="region of interest" description="Disordered" evidence="1">
    <location>
        <begin position="82"/>
        <end position="119"/>
    </location>
</feature>
<keyword evidence="2" id="KW-0732">Signal</keyword>
<dbReference type="AlphaFoldDB" id="A0A1M6AVA8"/>
<protein>
    <submittedName>
        <fullName evidence="3">Uncharacterized protein</fullName>
    </submittedName>
</protein>
<feature type="compositionally biased region" description="Pro residues" evidence="1">
    <location>
        <begin position="108"/>
        <end position="119"/>
    </location>
</feature>
<dbReference type="RefSeq" id="WP_073326336.1">
    <property type="nucleotide sequence ID" value="NZ_FQYO01000001.1"/>
</dbReference>
<organism evidence="3 4">
    <name type="scientific">Wenxinia saemankumensis</name>
    <dbReference type="NCBI Taxonomy" id="1447782"/>
    <lineage>
        <taxon>Bacteria</taxon>
        <taxon>Pseudomonadati</taxon>
        <taxon>Pseudomonadota</taxon>
        <taxon>Alphaproteobacteria</taxon>
        <taxon>Rhodobacterales</taxon>
        <taxon>Roseobacteraceae</taxon>
        <taxon>Wenxinia</taxon>
    </lineage>
</organism>
<reference evidence="3 4" key="1">
    <citation type="submission" date="2016-11" db="EMBL/GenBank/DDBJ databases">
        <authorList>
            <person name="Jaros S."/>
            <person name="Januszkiewicz K."/>
            <person name="Wedrychowicz H."/>
        </authorList>
    </citation>
    <scope>NUCLEOTIDE SEQUENCE [LARGE SCALE GENOMIC DNA]</scope>
    <source>
        <strain evidence="3 4">DSM 100565</strain>
    </source>
</reference>
<evidence type="ECO:0000256" key="2">
    <source>
        <dbReference type="SAM" id="SignalP"/>
    </source>
</evidence>
<evidence type="ECO:0000313" key="3">
    <source>
        <dbReference type="EMBL" id="SHI40163.1"/>
    </source>
</evidence>
<evidence type="ECO:0000313" key="4">
    <source>
        <dbReference type="Proteomes" id="UP000184292"/>
    </source>
</evidence>
<keyword evidence="4" id="KW-1185">Reference proteome</keyword>
<dbReference type="STRING" id="1447782.SAMN05444417_0632"/>
<feature type="chain" id="PRO_5012929062" evidence="2">
    <location>
        <begin position="28"/>
        <end position="119"/>
    </location>
</feature>
<accession>A0A1M6AVA8</accession>